<dbReference type="RefSeq" id="WP_019600305.1">
    <property type="nucleotide sequence ID" value="NZ_FNQC01000022.1"/>
</dbReference>
<name>A0A1H3TVD5_9BACT</name>
<accession>A0A1H3TVD5</accession>
<reference evidence="1 2" key="1">
    <citation type="submission" date="2016-10" db="EMBL/GenBank/DDBJ databases">
        <authorList>
            <person name="Varghese N."/>
            <person name="Submissions S."/>
        </authorList>
    </citation>
    <scope>NUCLEOTIDE SEQUENCE [LARGE SCALE GENOMIC DNA]</scope>
    <source>
        <strain evidence="1 2">DSM 17997</strain>
    </source>
</reference>
<gene>
    <name evidence="1" type="ORF">SAMN05444412_1225</name>
</gene>
<keyword evidence="2" id="KW-1185">Reference proteome</keyword>
<sequence length="149" mass="16638">MKKIKSETDLNAAIWALERKREEDLRLLKAEFHLVSDNLKPLNLIKNTFKKATESPEVKQNLLNTTLGLSSGLVLKKILVGASAGPAKTIIGTALMLGITNVLSHNPEKVEKVKNKIIGFIQTKLKRPRKQIIDITPDSKDITYQDPEN</sequence>
<proteinExistence type="predicted"/>
<dbReference type="EMBL" id="FNQC01000022">
    <property type="protein sequence ID" value="SDZ54047.1"/>
    <property type="molecule type" value="Genomic_DNA"/>
</dbReference>
<protein>
    <submittedName>
        <fullName evidence="1">Uncharacterized protein</fullName>
    </submittedName>
</protein>
<evidence type="ECO:0000313" key="2">
    <source>
        <dbReference type="Proteomes" id="UP000199663"/>
    </source>
</evidence>
<comment type="caution">
    <text evidence="1">The sequence shown here is derived from an EMBL/GenBank/DDBJ whole genome shotgun (WGS) entry which is preliminary data.</text>
</comment>
<organism evidence="1 2">
    <name type="scientific">Rhodonellum ikkaensis</name>
    <dbReference type="NCBI Taxonomy" id="336829"/>
    <lineage>
        <taxon>Bacteria</taxon>
        <taxon>Pseudomonadati</taxon>
        <taxon>Bacteroidota</taxon>
        <taxon>Cytophagia</taxon>
        <taxon>Cytophagales</taxon>
        <taxon>Cytophagaceae</taxon>
        <taxon>Rhodonellum</taxon>
    </lineage>
</organism>
<evidence type="ECO:0000313" key="1">
    <source>
        <dbReference type="EMBL" id="SDZ54047.1"/>
    </source>
</evidence>
<dbReference type="Proteomes" id="UP000199663">
    <property type="component" value="Unassembled WGS sequence"/>
</dbReference>